<dbReference type="Pfam" id="PF10029">
    <property type="entry name" value="DUF2271"/>
    <property type="match status" value="1"/>
</dbReference>
<keyword evidence="1" id="KW-0732">Signal</keyword>
<proteinExistence type="predicted"/>
<evidence type="ECO:0000313" key="2">
    <source>
        <dbReference type="EMBL" id="WEF51305.1"/>
    </source>
</evidence>
<name>A0ABY8BMU6_AFICR</name>
<protein>
    <submittedName>
        <fullName evidence="2">DUF2271 domain-containing protein</fullName>
    </submittedName>
</protein>
<dbReference type="PIRSF" id="PIRSF014995">
    <property type="entry name" value="UCP014995"/>
    <property type="match status" value="1"/>
</dbReference>
<gene>
    <name evidence="2" type="ORF">AFIC_002885</name>
</gene>
<organism evidence="2 3">
    <name type="scientific">Afipia carboxydohydrogena</name>
    <name type="common">Pseudomonas carboxydohydrogena</name>
    <dbReference type="NCBI Taxonomy" id="290"/>
    <lineage>
        <taxon>Bacteria</taxon>
        <taxon>Pseudomonadati</taxon>
        <taxon>Pseudomonadota</taxon>
        <taxon>Alphaproteobacteria</taxon>
        <taxon>Hyphomicrobiales</taxon>
        <taxon>Nitrobacteraceae</taxon>
        <taxon>Afipia</taxon>
    </lineage>
</organism>
<feature type="chain" id="PRO_5045897951" evidence="1">
    <location>
        <begin position="20"/>
        <end position="170"/>
    </location>
</feature>
<keyword evidence="3" id="KW-1185">Reference proteome</keyword>
<dbReference type="InterPro" id="IPR014469">
    <property type="entry name" value="DUF2271"/>
</dbReference>
<reference evidence="2 3" key="1">
    <citation type="submission" date="2022-11" db="EMBL/GenBank/DDBJ databases">
        <authorList>
            <person name="Siebert D."/>
            <person name="Busche T."/>
            <person name="Saydam E."/>
            <person name="Kalinowski J."/>
            <person name="Ruckert C."/>
            <person name="Blombach B."/>
        </authorList>
    </citation>
    <scope>NUCLEOTIDE SEQUENCE [LARGE SCALE GENOMIC DNA]</scope>
    <source>
        <strain evidence="2 3">DSM 1083</strain>
    </source>
</reference>
<dbReference type="EMBL" id="CP113162">
    <property type="protein sequence ID" value="WEF51305.1"/>
    <property type="molecule type" value="Genomic_DNA"/>
</dbReference>
<evidence type="ECO:0000256" key="1">
    <source>
        <dbReference type="SAM" id="SignalP"/>
    </source>
</evidence>
<feature type="signal peptide" evidence="1">
    <location>
        <begin position="1"/>
        <end position="19"/>
    </location>
</feature>
<accession>A0ABY8BMU6</accession>
<evidence type="ECO:0000313" key="3">
    <source>
        <dbReference type="Proteomes" id="UP001213907"/>
    </source>
</evidence>
<sequence length="170" mass="18662">MRLLISAALTTLATGSALASEATISIDIPRLSVAEYHKPYVAMWVETADGGKITNLAVWYDTKHKDNEGTKWLKDMRQWWRRTGRDLTLPADGLSSPTRAPGNHQIKFDSSAKPLNELTPGSYQLVIEAAREVGGRELLRIPFEWPPKAPAVAQAKGESELGTVALQLTP</sequence>
<dbReference type="Proteomes" id="UP001213907">
    <property type="component" value="Chromosome"/>
</dbReference>
<dbReference type="RefSeq" id="WP_275246911.1">
    <property type="nucleotide sequence ID" value="NZ_BAABDX010000001.1"/>
</dbReference>